<reference evidence="3" key="1">
    <citation type="submission" date="2013-01" db="EMBL/GenBank/DDBJ databases">
        <title>Draft Genome Sequence of a Mulberry Tree, Morus notabilis C.K. Schneid.</title>
        <authorList>
            <person name="He N."/>
            <person name="Zhao S."/>
        </authorList>
    </citation>
    <scope>NUCLEOTIDE SEQUENCE</scope>
</reference>
<feature type="coiled-coil region" evidence="1">
    <location>
        <begin position="4"/>
        <end position="45"/>
    </location>
</feature>
<organism evidence="2 3">
    <name type="scientific">Morus notabilis</name>
    <dbReference type="NCBI Taxonomy" id="981085"/>
    <lineage>
        <taxon>Eukaryota</taxon>
        <taxon>Viridiplantae</taxon>
        <taxon>Streptophyta</taxon>
        <taxon>Embryophyta</taxon>
        <taxon>Tracheophyta</taxon>
        <taxon>Spermatophyta</taxon>
        <taxon>Magnoliopsida</taxon>
        <taxon>eudicotyledons</taxon>
        <taxon>Gunneridae</taxon>
        <taxon>Pentapetalae</taxon>
        <taxon>rosids</taxon>
        <taxon>fabids</taxon>
        <taxon>Rosales</taxon>
        <taxon>Moraceae</taxon>
        <taxon>Moreae</taxon>
        <taxon>Morus</taxon>
    </lineage>
</organism>
<evidence type="ECO:0000313" key="3">
    <source>
        <dbReference type="Proteomes" id="UP000030645"/>
    </source>
</evidence>
<protein>
    <submittedName>
        <fullName evidence="2">Uncharacterized protein</fullName>
    </submittedName>
</protein>
<evidence type="ECO:0000313" key="2">
    <source>
        <dbReference type="EMBL" id="EXB22053.1"/>
    </source>
</evidence>
<sequence length="58" mass="6431">MKAENSLSAQCQQLLTENADLKKKLADLTAEVEKLKHDINAQAAHIVDAQIEADSTYY</sequence>
<dbReference type="EMBL" id="KE343279">
    <property type="protein sequence ID" value="EXB22053.1"/>
    <property type="molecule type" value="Genomic_DNA"/>
</dbReference>
<name>W9QW93_9ROSA</name>
<dbReference type="AlphaFoldDB" id="W9QW93"/>
<keyword evidence="3" id="KW-1185">Reference proteome</keyword>
<dbReference type="Proteomes" id="UP000030645">
    <property type="component" value="Unassembled WGS sequence"/>
</dbReference>
<proteinExistence type="predicted"/>
<gene>
    <name evidence="2" type="ORF">L484_002840</name>
</gene>
<keyword evidence="1" id="KW-0175">Coiled coil</keyword>
<accession>W9QW93</accession>
<evidence type="ECO:0000256" key="1">
    <source>
        <dbReference type="SAM" id="Coils"/>
    </source>
</evidence>